<dbReference type="Gene3D" id="3.40.50.1820">
    <property type="entry name" value="alpha/beta hydrolase"/>
    <property type="match status" value="1"/>
</dbReference>
<dbReference type="OrthoDB" id="2369073at2759"/>
<organism evidence="1 2">
    <name type="scientific">Umbelopsis vinacea</name>
    <dbReference type="NCBI Taxonomy" id="44442"/>
    <lineage>
        <taxon>Eukaryota</taxon>
        <taxon>Fungi</taxon>
        <taxon>Fungi incertae sedis</taxon>
        <taxon>Mucoromycota</taxon>
        <taxon>Mucoromycotina</taxon>
        <taxon>Umbelopsidomycetes</taxon>
        <taxon>Umbelopsidales</taxon>
        <taxon>Umbelopsidaceae</taxon>
        <taxon>Umbelopsis</taxon>
    </lineage>
</organism>
<dbReference type="AlphaFoldDB" id="A0A8H7UAJ0"/>
<dbReference type="EMBL" id="JAEPRA010000011">
    <property type="protein sequence ID" value="KAG2178416.1"/>
    <property type="molecule type" value="Genomic_DNA"/>
</dbReference>
<dbReference type="PANTHER" id="PTHR15394">
    <property type="entry name" value="SERINE HYDROLASE RBBP9"/>
    <property type="match status" value="1"/>
</dbReference>
<proteinExistence type="predicted"/>
<dbReference type="Proteomes" id="UP000612746">
    <property type="component" value="Unassembled WGS sequence"/>
</dbReference>
<dbReference type="InterPro" id="IPR010662">
    <property type="entry name" value="RBBP9/YdeN"/>
</dbReference>
<dbReference type="Pfam" id="PF06821">
    <property type="entry name" value="Ser_hydrolase"/>
    <property type="match status" value="1"/>
</dbReference>
<dbReference type="InterPro" id="IPR029058">
    <property type="entry name" value="AB_hydrolase_fold"/>
</dbReference>
<evidence type="ECO:0000313" key="2">
    <source>
        <dbReference type="Proteomes" id="UP000612746"/>
    </source>
</evidence>
<keyword evidence="2" id="KW-1185">Reference proteome</keyword>
<reference evidence="1" key="1">
    <citation type="submission" date="2020-12" db="EMBL/GenBank/DDBJ databases">
        <title>Metabolic potential, ecology and presence of endohyphal bacteria is reflected in genomic diversity of Mucoromycotina.</title>
        <authorList>
            <person name="Muszewska A."/>
            <person name="Okrasinska A."/>
            <person name="Steczkiewicz K."/>
            <person name="Drgas O."/>
            <person name="Orlowska M."/>
            <person name="Perlinska-Lenart U."/>
            <person name="Aleksandrzak-Piekarczyk T."/>
            <person name="Szatraj K."/>
            <person name="Zielenkiewicz U."/>
            <person name="Pilsyk S."/>
            <person name="Malc E."/>
            <person name="Mieczkowski P."/>
            <person name="Kruszewska J.S."/>
            <person name="Biernat P."/>
            <person name="Pawlowska J."/>
        </authorList>
    </citation>
    <scope>NUCLEOTIDE SEQUENCE</scope>
    <source>
        <strain evidence="1">WA0000051536</strain>
    </source>
</reference>
<comment type="caution">
    <text evidence="1">The sequence shown here is derived from an EMBL/GenBank/DDBJ whole genome shotgun (WGS) entry which is preliminary data.</text>
</comment>
<gene>
    <name evidence="1" type="ORF">INT44_001568</name>
</gene>
<accession>A0A8H7UAJ0</accession>
<evidence type="ECO:0000313" key="1">
    <source>
        <dbReference type="EMBL" id="KAG2178416.1"/>
    </source>
</evidence>
<name>A0A8H7UAJ0_9FUNG</name>
<dbReference type="SUPFAM" id="SSF53474">
    <property type="entry name" value="alpha/beta-Hydrolases"/>
    <property type="match status" value="1"/>
</dbReference>
<protein>
    <submittedName>
        <fullName evidence="1">Uncharacterized protein</fullName>
    </submittedName>
</protein>
<dbReference type="GO" id="GO:0016787">
    <property type="term" value="F:hydrolase activity"/>
    <property type="evidence" value="ECO:0007669"/>
    <property type="project" value="InterPro"/>
</dbReference>
<sequence>MAKQRCIIAPGNHTEYPEREIWYPAVAERLREATKGGEPVFSQVVLRQFPDWYIGRESVWIPYLRDELQVGVNDVIIGHSTGAIAALRYVTYAETHQVKGIVLVSAYHTDLGDPDEVEAEYFRQPFNYAAIRDNCTFIIQYASPNDEFVPIAEQRYVAEQLRPEYHEITSRGHCIDDHRFDELVAALLQKM</sequence>
<dbReference type="PANTHER" id="PTHR15394:SF3">
    <property type="entry name" value="SERINE HYDROLASE RBBP9"/>
    <property type="match status" value="1"/>
</dbReference>